<reference evidence="2 3" key="1">
    <citation type="submission" date="2019-01" db="EMBL/GenBank/DDBJ databases">
        <title>Sequencing of cultivated peanut Arachis hypogaea provides insights into genome evolution and oil improvement.</title>
        <authorList>
            <person name="Chen X."/>
        </authorList>
    </citation>
    <scope>NUCLEOTIDE SEQUENCE [LARGE SCALE GENOMIC DNA]</scope>
    <source>
        <strain evidence="3">cv. Fuhuasheng</strain>
        <tissue evidence="2">Leaves</tissue>
    </source>
</reference>
<comment type="caution">
    <text evidence="2">The sequence shown here is derived from an EMBL/GenBank/DDBJ whole genome shotgun (WGS) entry which is preliminary data.</text>
</comment>
<dbReference type="EMBL" id="SDMP01000020">
    <property type="protein sequence ID" value="RYQ86251.1"/>
    <property type="molecule type" value="Genomic_DNA"/>
</dbReference>
<accession>A0A444X9B1</accession>
<feature type="compositionally biased region" description="Basic and acidic residues" evidence="1">
    <location>
        <begin position="38"/>
        <end position="48"/>
    </location>
</feature>
<organism evidence="2 3">
    <name type="scientific">Arachis hypogaea</name>
    <name type="common">Peanut</name>
    <dbReference type="NCBI Taxonomy" id="3818"/>
    <lineage>
        <taxon>Eukaryota</taxon>
        <taxon>Viridiplantae</taxon>
        <taxon>Streptophyta</taxon>
        <taxon>Embryophyta</taxon>
        <taxon>Tracheophyta</taxon>
        <taxon>Spermatophyta</taxon>
        <taxon>Magnoliopsida</taxon>
        <taxon>eudicotyledons</taxon>
        <taxon>Gunneridae</taxon>
        <taxon>Pentapetalae</taxon>
        <taxon>rosids</taxon>
        <taxon>fabids</taxon>
        <taxon>Fabales</taxon>
        <taxon>Fabaceae</taxon>
        <taxon>Papilionoideae</taxon>
        <taxon>50 kb inversion clade</taxon>
        <taxon>dalbergioids sensu lato</taxon>
        <taxon>Dalbergieae</taxon>
        <taxon>Pterocarpus clade</taxon>
        <taxon>Arachis</taxon>
    </lineage>
</organism>
<evidence type="ECO:0000313" key="3">
    <source>
        <dbReference type="Proteomes" id="UP000289738"/>
    </source>
</evidence>
<protein>
    <submittedName>
        <fullName evidence="2">Uncharacterized protein</fullName>
    </submittedName>
</protein>
<name>A0A444X9B1_ARAHY</name>
<evidence type="ECO:0000256" key="1">
    <source>
        <dbReference type="SAM" id="MobiDB-lite"/>
    </source>
</evidence>
<keyword evidence="3" id="KW-1185">Reference proteome</keyword>
<dbReference type="Proteomes" id="UP000289738">
    <property type="component" value="Chromosome B10"/>
</dbReference>
<evidence type="ECO:0000313" key="2">
    <source>
        <dbReference type="EMBL" id="RYQ86251.1"/>
    </source>
</evidence>
<proteinExistence type="predicted"/>
<sequence>MEDSRGSGRRTWQDYARQRRQNMSEEQRQQHLARRRASYRESIRRGKQIDTSSGPTNMATPLQDITNIPPQQYSISDTHNNTGAGSSNIPNDSNMAIRSQNSAADSTNMNYLSVCTCIFSQLSKLPNS</sequence>
<feature type="compositionally biased region" description="Polar residues" evidence="1">
    <location>
        <begin position="49"/>
        <end position="95"/>
    </location>
</feature>
<dbReference type="AlphaFoldDB" id="A0A444X9B1"/>
<gene>
    <name evidence="2" type="ORF">Ahy_B10g105934</name>
</gene>
<feature type="region of interest" description="Disordered" evidence="1">
    <location>
        <begin position="1"/>
        <end position="95"/>
    </location>
</feature>